<dbReference type="RefSeq" id="WP_119570454.1">
    <property type="nucleotide sequence ID" value="NZ_CP021235.1"/>
</dbReference>
<dbReference type="AlphaFoldDB" id="A0A1X9YW08"/>
<protein>
    <submittedName>
        <fullName evidence="1">Uncharacterized protein</fullName>
    </submittedName>
</protein>
<name>A0A1X9YW08_9BACT</name>
<gene>
    <name evidence="1" type="ORF">CA264_17375</name>
</gene>
<dbReference type="OrthoDB" id="962520at2"/>
<dbReference type="EMBL" id="CP021235">
    <property type="protein sequence ID" value="ARS37058.1"/>
    <property type="molecule type" value="Genomic_DNA"/>
</dbReference>
<accession>A0A1X9YW08</accession>
<keyword evidence="2" id="KW-1185">Reference proteome</keyword>
<reference evidence="2" key="1">
    <citation type="submission" date="2017-05" db="EMBL/GenBank/DDBJ databases">
        <authorList>
            <person name="Ray J."/>
            <person name="Price M."/>
            <person name="Deutschbauer A."/>
        </authorList>
    </citation>
    <scope>NUCLEOTIDE SEQUENCE [LARGE SCALE GENOMIC DNA]</scope>
    <source>
        <strain evidence="2">DSM 19842</strain>
    </source>
</reference>
<evidence type="ECO:0000313" key="1">
    <source>
        <dbReference type="EMBL" id="ARS37058.1"/>
    </source>
</evidence>
<proteinExistence type="predicted"/>
<sequence length="95" mass="10590">MPEFLPDVKKALLLTQPNFTLVNDLRNMITHPQSVMSLHVAAQTLVKEAGMKKGANIAPTDRIATLQVDDTLSQSHLPLRTFTSYSEAELWLDSQ</sequence>
<evidence type="ECO:0000313" key="2">
    <source>
        <dbReference type="Proteomes" id="UP000266292"/>
    </source>
</evidence>
<dbReference type="KEGG" id="pact:CA264_17375"/>
<organism evidence="1 2">
    <name type="scientific">Pontibacter actiniarum</name>
    <dbReference type="NCBI Taxonomy" id="323450"/>
    <lineage>
        <taxon>Bacteria</taxon>
        <taxon>Pseudomonadati</taxon>
        <taxon>Bacteroidota</taxon>
        <taxon>Cytophagia</taxon>
        <taxon>Cytophagales</taxon>
        <taxon>Hymenobacteraceae</taxon>
        <taxon>Pontibacter</taxon>
    </lineage>
</organism>
<dbReference type="Proteomes" id="UP000266292">
    <property type="component" value="Chromosome"/>
</dbReference>
<dbReference type="STRING" id="709015.GCA_000472485_03508"/>